<evidence type="ECO:0000256" key="1">
    <source>
        <dbReference type="SAM" id="Phobius"/>
    </source>
</evidence>
<feature type="domain" description="Beta-lactamase-related" evidence="2">
    <location>
        <begin position="53"/>
        <end position="353"/>
    </location>
</feature>
<proteinExistence type="predicted"/>
<feature type="transmembrane region" description="Helical" evidence="1">
    <location>
        <begin position="404"/>
        <end position="423"/>
    </location>
</feature>
<feature type="transmembrane region" description="Helical" evidence="1">
    <location>
        <begin position="374"/>
        <end position="392"/>
    </location>
</feature>
<keyword evidence="1" id="KW-0812">Transmembrane</keyword>
<evidence type="ECO:0000313" key="4">
    <source>
        <dbReference type="Proteomes" id="UP000320209"/>
    </source>
</evidence>
<dbReference type="SUPFAM" id="SSF56601">
    <property type="entry name" value="beta-lactamase/transpeptidase-like"/>
    <property type="match status" value="1"/>
</dbReference>
<name>A0A543A4Q8_9ACTN</name>
<accession>A0A543A4Q8</accession>
<evidence type="ECO:0000259" key="2">
    <source>
        <dbReference type="Pfam" id="PF00144"/>
    </source>
</evidence>
<feature type="transmembrane region" description="Helical" evidence="1">
    <location>
        <begin position="438"/>
        <end position="458"/>
    </location>
</feature>
<keyword evidence="1" id="KW-1133">Transmembrane helix</keyword>
<dbReference type="InterPro" id="IPR001466">
    <property type="entry name" value="Beta-lactam-related"/>
</dbReference>
<dbReference type="InterPro" id="IPR012338">
    <property type="entry name" value="Beta-lactam/transpept-like"/>
</dbReference>
<keyword evidence="4" id="KW-1185">Reference proteome</keyword>
<dbReference type="PANTHER" id="PTHR46825:SF9">
    <property type="entry name" value="BETA-LACTAMASE-RELATED DOMAIN-CONTAINING PROTEIN"/>
    <property type="match status" value="1"/>
</dbReference>
<organism evidence="3 4">
    <name type="scientific">Nocardioides albertanoniae</name>
    <dbReference type="NCBI Taxonomy" id="1175486"/>
    <lineage>
        <taxon>Bacteria</taxon>
        <taxon>Bacillati</taxon>
        <taxon>Actinomycetota</taxon>
        <taxon>Actinomycetes</taxon>
        <taxon>Propionibacteriales</taxon>
        <taxon>Nocardioidaceae</taxon>
        <taxon>Nocardioides</taxon>
    </lineage>
</organism>
<sequence>MVYDMDGSRALARALAVIAVVIVGAAVPAAAGTAMAREGDGAVEAYVDSWREVNHVPGAAVAVIDADGVQTYVSGEDGDGAAVSRTTPFLVGSVAKTFTSALVLRLVDEGRLRLDDPVQEHLPWLDAPRVSVRQLLTHTAGYTAGDGLAVSERFDSSPGALRRAAGDLERHGTPGRYAYNSADYLVLGALIEEVTGRSFASVVEESLFDPVGMTETAADAQGADALPPGHRQWWGWTRAYDPGFDESGASYGYVVSTLDDLTTYARALLAGEVLPHSLEDEAWSVQEVTGAGRGYGYGWSVEDGDQPRVHHTGATPGYFAHVSLVPEEGRAVVVLANAYAEKRAPSLAAAAADIDRIARGGSASVRGGDPILTAAPWLLMAFVPLGLGLALAARRGPRSPRLRWACAAVAALATGALAVLPRLLGGSFGTAFTWLPDLALGVVASSATLLLVAVSCAVRPRGLLQPAPAALERLEGGQGSMSPDRMA</sequence>
<dbReference type="Gene3D" id="3.40.710.10">
    <property type="entry name" value="DD-peptidase/beta-lactamase superfamily"/>
    <property type="match status" value="1"/>
</dbReference>
<reference evidence="3 4" key="1">
    <citation type="submission" date="2019-06" db="EMBL/GenBank/DDBJ databases">
        <title>Sequencing the genomes of 1000 actinobacteria strains.</title>
        <authorList>
            <person name="Klenk H.-P."/>
        </authorList>
    </citation>
    <scope>NUCLEOTIDE SEQUENCE [LARGE SCALE GENOMIC DNA]</scope>
    <source>
        <strain evidence="3 4">DSM 25218</strain>
    </source>
</reference>
<protein>
    <submittedName>
        <fullName evidence="3">CubicO group peptidase (Beta-lactamase class C family)</fullName>
    </submittedName>
</protein>
<comment type="caution">
    <text evidence="3">The sequence shown here is derived from an EMBL/GenBank/DDBJ whole genome shotgun (WGS) entry which is preliminary data.</text>
</comment>
<dbReference type="InterPro" id="IPR050491">
    <property type="entry name" value="AmpC-like"/>
</dbReference>
<dbReference type="EMBL" id="VFOV01000001">
    <property type="protein sequence ID" value="TQL67517.1"/>
    <property type="molecule type" value="Genomic_DNA"/>
</dbReference>
<gene>
    <name evidence="3" type="ORF">FB381_1394</name>
</gene>
<dbReference type="AlphaFoldDB" id="A0A543A4Q8"/>
<evidence type="ECO:0000313" key="3">
    <source>
        <dbReference type="EMBL" id="TQL67517.1"/>
    </source>
</evidence>
<dbReference type="PANTHER" id="PTHR46825">
    <property type="entry name" value="D-ALANYL-D-ALANINE-CARBOXYPEPTIDASE/ENDOPEPTIDASE AMPH"/>
    <property type="match status" value="1"/>
</dbReference>
<dbReference type="OrthoDB" id="3863176at2"/>
<dbReference type="Pfam" id="PF00144">
    <property type="entry name" value="Beta-lactamase"/>
    <property type="match status" value="1"/>
</dbReference>
<keyword evidence="1" id="KW-0472">Membrane</keyword>
<dbReference type="Proteomes" id="UP000320209">
    <property type="component" value="Unassembled WGS sequence"/>
</dbReference>